<proteinExistence type="predicted"/>
<protein>
    <submittedName>
        <fullName evidence="7">DoxX family protein</fullName>
    </submittedName>
</protein>
<evidence type="ECO:0000259" key="6">
    <source>
        <dbReference type="Pfam" id="PF07291"/>
    </source>
</evidence>
<dbReference type="Proteomes" id="UP000220922">
    <property type="component" value="Unassembled WGS sequence"/>
</dbReference>
<keyword evidence="2 5" id="KW-0812">Transmembrane</keyword>
<comment type="caution">
    <text evidence="7">The sequence shown here is derived from an EMBL/GenBank/DDBJ whole genome shotgun (WGS) entry which is preliminary data.</text>
</comment>
<name>A0A2H3KHR6_9CHLR</name>
<keyword evidence="8" id="KW-1185">Reference proteome</keyword>
<dbReference type="InterPro" id="IPR009908">
    <property type="entry name" value="Methylamine_util_MauE"/>
</dbReference>
<dbReference type="GO" id="GO:0030416">
    <property type="term" value="P:methylamine metabolic process"/>
    <property type="evidence" value="ECO:0007669"/>
    <property type="project" value="InterPro"/>
</dbReference>
<comment type="subcellular location">
    <subcellularLocation>
        <location evidence="1">Membrane</location>
        <topology evidence="1">Multi-pass membrane protein</topology>
    </subcellularLocation>
</comment>
<evidence type="ECO:0000256" key="5">
    <source>
        <dbReference type="SAM" id="Phobius"/>
    </source>
</evidence>
<evidence type="ECO:0000256" key="1">
    <source>
        <dbReference type="ARBA" id="ARBA00004141"/>
    </source>
</evidence>
<evidence type="ECO:0000256" key="3">
    <source>
        <dbReference type="ARBA" id="ARBA00022989"/>
    </source>
</evidence>
<evidence type="ECO:0000313" key="7">
    <source>
        <dbReference type="EMBL" id="PDV96628.1"/>
    </source>
</evidence>
<sequence>MQRGWRLRVDSRLKRAARGSVLVLRYSFGAFFLYGAYHKITRGWLSSPVMREHFLQRLSEIDPDSFSAAYLRMFAIPWYRPVAWVLTLGQVVVAIGMLFGVSVRSSAALALFLLTNISAGSFYNVTMPPFFAASLVLMATPSGHWLGLDKQLHERYPDAPWFK</sequence>
<dbReference type="AlphaFoldDB" id="A0A2H3KHR6"/>
<evidence type="ECO:0000256" key="2">
    <source>
        <dbReference type="ARBA" id="ARBA00022692"/>
    </source>
</evidence>
<organism evidence="7 8">
    <name type="scientific">Candidatus Chloroploca asiatica</name>
    <dbReference type="NCBI Taxonomy" id="1506545"/>
    <lineage>
        <taxon>Bacteria</taxon>
        <taxon>Bacillati</taxon>
        <taxon>Chloroflexota</taxon>
        <taxon>Chloroflexia</taxon>
        <taxon>Chloroflexales</taxon>
        <taxon>Chloroflexineae</taxon>
        <taxon>Oscillochloridaceae</taxon>
        <taxon>Candidatus Chloroploca</taxon>
    </lineage>
</organism>
<gene>
    <name evidence="7" type="ORF">A9Q02_06660</name>
</gene>
<accession>A0A2H3KHR6</accession>
<evidence type="ECO:0000313" key="8">
    <source>
        <dbReference type="Proteomes" id="UP000220922"/>
    </source>
</evidence>
<keyword evidence="4 5" id="KW-0472">Membrane</keyword>
<dbReference type="Pfam" id="PF07291">
    <property type="entry name" value="MauE"/>
    <property type="match status" value="1"/>
</dbReference>
<dbReference type="EMBL" id="LYXE01000188">
    <property type="protein sequence ID" value="PDV96628.1"/>
    <property type="molecule type" value="Genomic_DNA"/>
</dbReference>
<keyword evidence="3 5" id="KW-1133">Transmembrane helix</keyword>
<dbReference type="GO" id="GO:0016020">
    <property type="term" value="C:membrane"/>
    <property type="evidence" value="ECO:0007669"/>
    <property type="project" value="UniProtKB-SubCell"/>
</dbReference>
<feature type="transmembrane region" description="Helical" evidence="5">
    <location>
        <begin position="82"/>
        <end position="100"/>
    </location>
</feature>
<feature type="transmembrane region" description="Helical" evidence="5">
    <location>
        <begin position="107"/>
        <end position="124"/>
    </location>
</feature>
<feature type="transmembrane region" description="Helical" evidence="5">
    <location>
        <begin position="21"/>
        <end position="40"/>
    </location>
</feature>
<reference evidence="7 8" key="1">
    <citation type="submission" date="2016-05" db="EMBL/GenBank/DDBJ databases">
        <authorList>
            <person name="Lavstsen T."/>
            <person name="Jespersen J.S."/>
        </authorList>
    </citation>
    <scope>NUCLEOTIDE SEQUENCE [LARGE SCALE GENOMIC DNA]</scope>
    <source>
        <strain evidence="7 8">B7-9</strain>
    </source>
</reference>
<evidence type="ECO:0000256" key="4">
    <source>
        <dbReference type="ARBA" id="ARBA00023136"/>
    </source>
</evidence>
<feature type="domain" description="Methylamine utilisation protein MauE" evidence="6">
    <location>
        <begin position="21"/>
        <end position="124"/>
    </location>
</feature>